<keyword evidence="1" id="KW-1133">Transmembrane helix</keyword>
<evidence type="ECO:0000313" key="2">
    <source>
        <dbReference type="EMBL" id="CAG9799454.1"/>
    </source>
</evidence>
<evidence type="ECO:0000313" key="3">
    <source>
        <dbReference type="Proteomes" id="UP001153620"/>
    </source>
</evidence>
<keyword evidence="1" id="KW-0812">Transmembrane</keyword>
<dbReference type="PANTHER" id="PTHR36694:SF11">
    <property type="entry name" value="LP21121P-RELATED"/>
    <property type="match status" value="1"/>
</dbReference>
<keyword evidence="1" id="KW-0472">Membrane</keyword>
<protein>
    <submittedName>
        <fullName evidence="2">Uncharacterized protein</fullName>
    </submittedName>
</protein>
<name>A0A9N9RLW1_9DIPT</name>
<dbReference type="AlphaFoldDB" id="A0A9N9RLW1"/>
<proteinExistence type="predicted"/>
<dbReference type="PANTHER" id="PTHR36694">
    <property type="entry name" value="PASIFLORA 1, ISOFORM A-RELATED"/>
    <property type="match status" value="1"/>
</dbReference>
<dbReference type="OrthoDB" id="10369265at2759"/>
<sequence length="220" mass="24980">MDNLNLFGCCKVRGGIFIGIVTLIESIVKACVCIFVLVRNGILGVEYQKLFDKEKIHAEIYILLSIFGIICSSLLIHGSVKKSSGKIIWWIVYQGISIFHQTYFSIDVILILYHELQVKYLIDILAAIGLIFLCYIFIEIYFMHYVVELYQTISESEIENQPHVSRITSVSASVPVRHPRDILRDLTDRNNPMQSSIIKLLNELEGSTPNDDTSPLINAV</sequence>
<dbReference type="EMBL" id="OU895877">
    <property type="protein sequence ID" value="CAG9799454.1"/>
    <property type="molecule type" value="Genomic_DNA"/>
</dbReference>
<feature type="transmembrane region" description="Helical" evidence="1">
    <location>
        <begin position="12"/>
        <end position="38"/>
    </location>
</feature>
<feature type="transmembrane region" description="Helical" evidence="1">
    <location>
        <begin position="120"/>
        <end position="142"/>
    </location>
</feature>
<feature type="transmembrane region" description="Helical" evidence="1">
    <location>
        <begin position="58"/>
        <end position="76"/>
    </location>
</feature>
<dbReference type="Proteomes" id="UP001153620">
    <property type="component" value="Chromosome 1"/>
</dbReference>
<accession>A0A9N9RLW1</accession>
<feature type="transmembrane region" description="Helical" evidence="1">
    <location>
        <begin position="88"/>
        <end position="114"/>
    </location>
</feature>
<organism evidence="2 3">
    <name type="scientific">Chironomus riparius</name>
    <dbReference type="NCBI Taxonomy" id="315576"/>
    <lineage>
        <taxon>Eukaryota</taxon>
        <taxon>Metazoa</taxon>
        <taxon>Ecdysozoa</taxon>
        <taxon>Arthropoda</taxon>
        <taxon>Hexapoda</taxon>
        <taxon>Insecta</taxon>
        <taxon>Pterygota</taxon>
        <taxon>Neoptera</taxon>
        <taxon>Endopterygota</taxon>
        <taxon>Diptera</taxon>
        <taxon>Nematocera</taxon>
        <taxon>Chironomoidea</taxon>
        <taxon>Chironomidae</taxon>
        <taxon>Chironominae</taxon>
        <taxon>Chironomus</taxon>
    </lineage>
</organism>
<keyword evidence="3" id="KW-1185">Reference proteome</keyword>
<reference evidence="2" key="1">
    <citation type="submission" date="2022-01" db="EMBL/GenBank/DDBJ databases">
        <authorList>
            <person name="King R."/>
        </authorList>
    </citation>
    <scope>NUCLEOTIDE SEQUENCE</scope>
</reference>
<reference evidence="2" key="2">
    <citation type="submission" date="2022-10" db="EMBL/GenBank/DDBJ databases">
        <authorList>
            <consortium name="ENA_rothamsted_submissions"/>
            <consortium name="culmorum"/>
            <person name="King R."/>
        </authorList>
    </citation>
    <scope>NUCLEOTIDE SEQUENCE</scope>
</reference>
<evidence type="ECO:0000256" key="1">
    <source>
        <dbReference type="SAM" id="Phobius"/>
    </source>
</evidence>
<gene>
    <name evidence="2" type="ORF">CHIRRI_LOCUS2421</name>
</gene>